<keyword evidence="5 7" id="KW-0472">Membrane</keyword>
<protein>
    <recommendedName>
        <fullName evidence="8">ER membrane protein complex subunit 7 beta-sandwich domain-containing protein</fullName>
    </recommendedName>
</protein>
<name>A0A1B9GUD5_9TREE</name>
<reference evidence="10" key="2">
    <citation type="submission" date="2013-12" db="EMBL/GenBank/DDBJ databases">
        <title>Evolution of pathogenesis and genome organization in the Tremellales.</title>
        <authorList>
            <person name="Cuomo C."/>
            <person name="Litvintseva A."/>
            <person name="Heitman J."/>
            <person name="Chen Y."/>
            <person name="Sun S."/>
            <person name="Springer D."/>
            <person name="Dromer F."/>
            <person name="Young S."/>
            <person name="Zeng Q."/>
            <person name="Chapman S."/>
            <person name="Gujja S."/>
            <person name="Saif S."/>
            <person name="Birren B."/>
        </authorList>
    </citation>
    <scope>NUCLEOTIDE SEQUENCE [LARGE SCALE GENOMIC DNA]</scope>
    <source>
        <strain evidence="10">BCC8398</strain>
    </source>
</reference>
<sequence>MARRRYGSGKMGLLSFVHFISSALKRMVQHRLHVDEGEHILEPIVPGYIFQPLLVTVTPQTSSPSNEIDQSPSSDTTASNSHSNDAKIPSSPITPTFSIHVQTYNPTRKALPPTTASLAHPLILSAVGKEDYFMPKGGMNILGMLKNPMVLMMLFSGIMMYALPKLTASMADMDPEMAKEMAETRKKMQGVQNMDWAGSLSTMLAGSSDSPTSAPGLASPATNAGVSLGPSAAGGSGSSTPNRGGGGGGGTGGRGGKNRRR</sequence>
<dbReference type="Pfam" id="PF09430">
    <property type="entry name" value="EMC7_beta-sandw"/>
    <property type="match status" value="1"/>
</dbReference>
<accession>A0A1B9GUD5</accession>
<dbReference type="PANTHER" id="PTHR13605:SF4">
    <property type="entry name" value="ER MEMBRANE PROTEIN COMPLEX SUBUNIT 7"/>
    <property type="match status" value="1"/>
</dbReference>
<evidence type="ECO:0000256" key="1">
    <source>
        <dbReference type="ARBA" id="ARBA00004167"/>
    </source>
</evidence>
<gene>
    <name evidence="9" type="ORF">I316_03713</name>
</gene>
<evidence type="ECO:0000256" key="4">
    <source>
        <dbReference type="ARBA" id="ARBA00022989"/>
    </source>
</evidence>
<reference evidence="9 10" key="1">
    <citation type="submission" date="2013-07" db="EMBL/GenBank/DDBJ databases">
        <title>The Genome Sequence of Cryptococcus heveanensis BCC8398.</title>
        <authorList>
            <consortium name="The Broad Institute Genome Sequencing Platform"/>
            <person name="Cuomo C."/>
            <person name="Litvintseva A."/>
            <person name="Chen Y."/>
            <person name="Heitman J."/>
            <person name="Sun S."/>
            <person name="Springer D."/>
            <person name="Dromer F."/>
            <person name="Young S.K."/>
            <person name="Zeng Q."/>
            <person name="Gargeya S."/>
            <person name="Fitzgerald M."/>
            <person name="Abouelleil A."/>
            <person name="Alvarado L."/>
            <person name="Berlin A.M."/>
            <person name="Chapman S.B."/>
            <person name="Dewar J."/>
            <person name="Goldberg J."/>
            <person name="Griggs A."/>
            <person name="Gujja S."/>
            <person name="Hansen M."/>
            <person name="Howarth C."/>
            <person name="Imamovic A."/>
            <person name="Larimer J."/>
            <person name="McCowan C."/>
            <person name="Murphy C."/>
            <person name="Pearson M."/>
            <person name="Priest M."/>
            <person name="Roberts A."/>
            <person name="Saif S."/>
            <person name="Shea T."/>
            <person name="Sykes S."/>
            <person name="Wortman J."/>
            <person name="Nusbaum C."/>
            <person name="Birren B."/>
        </authorList>
    </citation>
    <scope>NUCLEOTIDE SEQUENCE [LARGE SCALE GENOMIC DNA]</scope>
    <source>
        <strain evidence="9 10">BCC8398</strain>
    </source>
</reference>
<dbReference type="Proteomes" id="UP000092666">
    <property type="component" value="Unassembled WGS sequence"/>
</dbReference>
<proteinExistence type="predicted"/>
<feature type="region of interest" description="Disordered" evidence="6">
    <location>
        <begin position="60"/>
        <end position="94"/>
    </location>
</feature>
<feature type="compositionally biased region" description="Gly residues" evidence="6">
    <location>
        <begin position="232"/>
        <end position="255"/>
    </location>
</feature>
<organism evidence="9 10">
    <name type="scientific">Kwoniella heveanensis BCC8398</name>
    <dbReference type="NCBI Taxonomy" id="1296120"/>
    <lineage>
        <taxon>Eukaryota</taxon>
        <taxon>Fungi</taxon>
        <taxon>Dikarya</taxon>
        <taxon>Basidiomycota</taxon>
        <taxon>Agaricomycotina</taxon>
        <taxon>Tremellomycetes</taxon>
        <taxon>Tremellales</taxon>
        <taxon>Cryptococcaceae</taxon>
        <taxon>Kwoniella</taxon>
    </lineage>
</organism>
<evidence type="ECO:0000256" key="2">
    <source>
        <dbReference type="ARBA" id="ARBA00022692"/>
    </source>
</evidence>
<dbReference type="PANTHER" id="PTHR13605">
    <property type="entry name" value="ER MEMBRANE PROTEIN COMPLEX SUBUNIT 7"/>
    <property type="match status" value="1"/>
</dbReference>
<dbReference type="EMBL" id="KV700124">
    <property type="protein sequence ID" value="OCF34670.1"/>
    <property type="molecule type" value="Genomic_DNA"/>
</dbReference>
<feature type="domain" description="ER membrane protein complex subunit 7 beta-sandwich" evidence="8">
    <location>
        <begin position="33"/>
        <end position="152"/>
    </location>
</feature>
<evidence type="ECO:0000313" key="10">
    <source>
        <dbReference type="Proteomes" id="UP000092666"/>
    </source>
</evidence>
<comment type="subcellular location">
    <subcellularLocation>
        <location evidence="1">Membrane</location>
        <topology evidence="1">Single-pass membrane protein</topology>
    </subcellularLocation>
</comment>
<keyword evidence="3" id="KW-0732">Signal</keyword>
<feature type="compositionally biased region" description="Polar residues" evidence="6">
    <location>
        <begin position="202"/>
        <end position="213"/>
    </location>
</feature>
<evidence type="ECO:0000256" key="6">
    <source>
        <dbReference type="SAM" id="MobiDB-lite"/>
    </source>
</evidence>
<evidence type="ECO:0000256" key="5">
    <source>
        <dbReference type="ARBA" id="ARBA00023136"/>
    </source>
</evidence>
<dbReference type="AlphaFoldDB" id="A0A1B9GUD5"/>
<feature type="transmembrane region" description="Helical" evidence="7">
    <location>
        <begin position="141"/>
        <end position="163"/>
    </location>
</feature>
<evidence type="ECO:0000256" key="3">
    <source>
        <dbReference type="ARBA" id="ARBA00022729"/>
    </source>
</evidence>
<keyword evidence="4 7" id="KW-1133">Transmembrane helix</keyword>
<evidence type="ECO:0000259" key="8">
    <source>
        <dbReference type="Pfam" id="PF09430"/>
    </source>
</evidence>
<feature type="compositionally biased region" description="Polar residues" evidence="6">
    <location>
        <begin position="60"/>
        <end position="83"/>
    </location>
</feature>
<dbReference type="InterPro" id="IPR019008">
    <property type="entry name" value="Beta_sandwich_EMC7"/>
</dbReference>
<evidence type="ECO:0000313" key="9">
    <source>
        <dbReference type="EMBL" id="OCF34670.1"/>
    </source>
</evidence>
<feature type="region of interest" description="Disordered" evidence="6">
    <location>
        <begin position="202"/>
        <end position="261"/>
    </location>
</feature>
<evidence type="ECO:0000256" key="7">
    <source>
        <dbReference type="SAM" id="Phobius"/>
    </source>
</evidence>
<keyword evidence="10" id="KW-1185">Reference proteome</keyword>
<keyword evidence="2 7" id="KW-0812">Transmembrane</keyword>
<dbReference type="STRING" id="1296120.A0A1B9GUD5"/>
<dbReference type="GO" id="GO:0072546">
    <property type="term" value="C:EMC complex"/>
    <property type="evidence" value="ECO:0007669"/>
    <property type="project" value="TreeGrafter"/>
</dbReference>
<dbReference type="InterPro" id="IPR039163">
    <property type="entry name" value="EMC7"/>
</dbReference>
<dbReference type="OrthoDB" id="27095at2759"/>